<feature type="region of interest" description="Disordered" evidence="1">
    <location>
        <begin position="101"/>
        <end position="135"/>
    </location>
</feature>
<gene>
    <name evidence="3" type="ORF">AXF42_Ash004802</name>
</gene>
<evidence type="ECO:0000256" key="1">
    <source>
        <dbReference type="SAM" id="MobiDB-lite"/>
    </source>
</evidence>
<dbReference type="PANTHER" id="PTHR33018">
    <property type="entry name" value="OS10G0338966 PROTEIN-RELATED"/>
    <property type="match status" value="1"/>
</dbReference>
<name>A0A2I0B7L6_9ASPA</name>
<proteinExistence type="predicted"/>
<dbReference type="EMBL" id="KZ451906">
    <property type="protein sequence ID" value="PKA63793.1"/>
    <property type="molecule type" value="Genomic_DNA"/>
</dbReference>
<reference evidence="3 4" key="1">
    <citation type="journal article" date="2017" name="Nature">
        <title>The Apostasia genome and the evolution of orchids.</title>
        <authorList>
            <person name="Zhang G.Q."/>
            <person name="Liu K.W."/>
            <person name="Li Z."/>
            <person name="Lohaus R."/>
            <person name="Hsiao Y.Y."/>
            <person name="Niu S.C."/>
            <person name="Wang J.Y."/>
            <person name="Lin Y.C."/>
            <person name="Xu Q."/>
            <person name="Chen L.J."/>
            <person name="Yoshida K."/>
            <person name="Fujiwara S."/>
            <person name="Wang Z.W."/>
            <person name="Zhang Y.Q."/>
            <person name="Mitsuda N."/>
            <person name="Wang M."/>
            <person name="Liu G.H."/>
            <person name="Pecoraro L."/>
            <person name="Huang H.X."/>
            <person name="Xiao X.J."/>
            <person name="Lin M."/>
            <person name="Wu X.Y."/>
            <person name="Wu W.L."/>
            <person name="Chen Y.Y."/>
            <person name="Chang S.B."/>
            <person name="Sakamoto S."/>
            <person name="Ohme-Takagi M."/>
            <person name="Yagi M."/>
            <person name="Zeng S.J."/>
            <person name="Shen C.Y."/>
            <person name="Yeh C.M."/>
            <person name="Luo Y.B."/>
            <person name="Tsai W.C."/>
            <person name="Van de Peer Y."/>
            <person name="Liu Z.J."/>
        </authorList>
    </citation>
    <scope>NUCLEOTIDE SEQUENCE [LARGE SCALE GENOMIC DNA]</scope>
    <source>
        <strain evidence="4">cv. Shenzhen</strain>
        <tissue evidence="3">Stem</tissue>
    </source>
</reference>
<accession>A0A2I0B7L6</accession>
<dbReference type="AlphaFoldDB" id="A0A2I0B7L6"/>
<organism evidence="3 4">
    <name type="scientific">Apostasia shenzhenica</name>
    <dbReference type="NCBI Taxonomy" id="1088818"/>
    <lineage>
        <taxon>Eukaryota</taxon>
        <taxon>Viridiplantae</taxon>
        <taxon>Streptophyta</taxon>
        <taxon>Embryophyta</taxon>
        <taxon>Tracheophyta</taxon>
        <taxon>Spermatophyta</taxon>
        <taxon>Magnoliopsida</taxon>
        <taxon>Liliopsida</taxon>
        <taxon>Asparagales</taxon>
        <taxon>Orchidaceae</taxon>
        <taxon>Apostasioideae</taxon>
        <taxon>Apostasia</taxon>
    </lineage>
</organism>
<evidence type="ECO:0000259" key="2">
    <source>
        <dbReference type="Pfam" id="PF26133"/>
    </source>
</evidence>
<protein>
    <recommendedName>
        <fullName evidence="2">DUF8039 domain-containing protein</fullName>
    </recommendedName>
</protein>
<dbReference type="InterPro" id="IPR058352">
    <property type="entry name" value="DUF8039"/>
</dbReference>
<dbReference type="PANTHER" id="PTHR33018:SF34">
    <property type="entry name" value="OS02G0472350 PROTEIN"/>
    <property type="match status" value="1"/>
</dbReference>
<dbReference type="Proteomes" id="UP000236161">
    <property type="component" value="Unassembled WGS sequence"/>
</dbReference>
<evidence type="ECO:0000313" key="3">
    <source>
        <dbReference type="EMBL" id="PKA63793.1"/>
    </source>
</evidence>
<feature type="domain" description="DUF8039" evidence="2">
    <location>
        <begin position="133"/>
        <end position="215"/>
    </location>
</feature>
<dbReference type="Pfam" id="PF26133">
    <property type="entry name" value="DUF8039"/>
    <property type="match status" value="1"/>
</dbReference>
<evidence type="ECO:0000313" key="4">
    <source>
        <dbReference type="Proteomes" id="UP000236161"/>
    </source>
</evidence>
<sequence length="239" mass="26738">MPSQEAVNQMLELATQSSQGVTHFEGRDDEVSRVLGQEHPIRVRTGERFETITTYFKDNRRGKGIARNAEIQELRTEMRRVWAEMTKMRAAMNRGGSYEAYQASHQASPDTVNAPIRSMGGSDVDMSPSQPPPLSEGSPCLIASMQPNNIIARRRVINPGGSGVIVHNVLLGHGIYSVSIDHVIDSSVSLPFPVDECYTIGQAIEYIVPWPLYVIFHDSQKKLKKCEKRITNLKRLYNA</sequence>
<keyword evidence="4" id="KW-1185">Reference proteome</keyword>